<dbReference type="InterPro" id="IPR011011">
    <property type="entry name" value="Znf_FYVE_PHD"/>
</dbReference>
<dbReference type="EMBL" id="HBUF01342871">
    <property type="protein sequence ID" value="CAG6705983.1"/>
    <property type="molecule type" value="Transcribed_RNA"/>
</dbReference>
<evidence type="ECO:0000313" key="1">
    <source>
        <dbReference type="EMBL" id="CAG6705983.1"/>
    </source>
</evidence>
<name>A0A8D8UH26_9HEMI</name>
<reference evidence="1" key="1">
    <citation type="submission" date="2021-05" db="EMBL/GenBank/DDBJ databases">
        <authorList>
            <person name="Alioto T."/>
            <person name="Alioto T."/>
            <person name="Gomez Garrido J."/>
        </authorList>
    </citation>
    <scope>NUCLEOTIDE SEQUENCE</scope>
</reference>
<dbReference type="SUPFAM" id="SSF57903">
    <property type="entry name" value="FYVE/PHD zinc finger"/>
    <property type="match status" value="1"/>
</dbReference>
<dbReference type="AlphaFoldDB" id="A0A8D8UH26"/>
<proteinExistence type="predicted"/>
<sequence>MVMPKKKKCSVCTKLSEYVQCAYCETPQCFTCADISLIDANVLKKHKSLKFECNNCAFKENDEKRKSDKHSASNNNDLLTVITLLQEQVKKLQDSLDSIKQGNETKSKCTSSDMDDVINEMEERKKRSKNIIIYDIQESKNTDPEDRKKHDLSKFKEILETIEIQNVKPTRIVRLGNIDKDKSSSRPMLVTVENKSTAISILKNANIKHMKNMKNDLTPIQRSKLKELRERLAEKQGNGENDWSIKYVRGIPQLWKINQAAKK</sequence>
<accession>A0A8D8UH26</accession>
<protein>
    <submittedName>
        <fullName evidence="1">Uncharacterized protein</fullName>
    </submittedName>
</protein>
<organism evidence="1">
    <name type="scientific">Cacopsylla melanoneura</name>
    <dbReference type="NCBI Taxonomy" id="428564"/>
    <lineage>
        <taxon>Eukaryota</taxon>
        <taxon>Metazoa</taxon>
        <taxon>Ecdysozoa</taxon>
        <taxon>Arthropoda</taxon>
        <taxon>Hexapoda</taxon>
        <taxon>Insecta</taxon>
        <taxon>Pterygota</taxon>
        <taxon>Neoptera</taxon>
        <taxon>Paraneoptera</taxon>
        <taxon>Hemiptera</taxon>
        <taxon>Sternorrhyncha</taxon>
        <taxon>Psylloidea</taxon>
        <taxon>Psyllidae</taxon>
        <taxon>Psyllinae</taxon>
        <taxon>Cacopsylla</taxon>
    </lineage>
</organism>